<comment type="caution">
    <text evidence="2">The sequence shown here is derived from an EMBL/GenBank/DDBJ whole genome shotgun (WGS) entry which is preliminary data.</text>
</comment>
<feature type="transmembrane region" description="Helical" evidence="1">
    <location>
        <begin position="192"/>
        <end position="216"/>
    </location>
</feature>
<evidence type="ECO:0008006" key="4">
    <source>
        <dbReference type="Google" id="ProtNLM"/>
    </source>
</evidence>
<evidence type="ECO:0000313" key="2">
    <source>
        <dbReference type="EMBL" id="KUI18921.1"/>
    </source>
</evidence>
<dbReference type="RefSeq" id="WP_064395026.1">
    <property type="nucleotide sequence ID" value="NZ_LQIR01000009.1"/>
</dbReference>
<accession>A0A117JKW7</accession>
<gene>
    <name evidence="2" type="ORF">AU192_16645</name>
</gene>
<evidence type="ECO:0000256" key="1">
    <source>
        <dbReference type="SAM" id="Phobius"/>
    </source>
</evidence>
<organism evidence="2 3">
    <name type="scientific">Mycobacterium lehmannii</name>
    <dbReference type="NCBI Taxonomy" id="2048550"/>
    <lineage>
        <taxon>Bacteria</taxon>
        <taxon>Bacillati</taxon>
        <taxon>Actinomycetota</taxon>
        <taxon>Actinomycetes</taxon>
        <taxon>Mycobacteriales</taxon>
        <taxon>Mycobacteriaceae</taxon>
        <taxon>Mycobacterium</taxon>
    </lineage>
</organism>
<reference evidence="2 3" key="1">
    <citation type="submission" date="2016-01" db="EMBL/GenBank/DDBJ databases">
        <authorList>
            <consortium name="TB Trials Study Group"/>
            <person name="Sutton G."/>
            <person name="Brinkac L."/>
            <person name="Sanka R."/>
            <person name="Adams M."/>
            <person name="Lau E.L."/>
            <person name="Macaden R."/>
            <person name="Grewal H.M.S."/>
        </authorList>
    </citation>
    <scope>NUCLEOTIDE SEQUENCE [LARGE SCALE GENOMIC DNA]</scope>
    <source>
        <strain evidence="2 3">IS-1744</strain>
    </source>
</reference>
<dbReference type="Proteomes" id="UP000053707">
    <property type="component" value="Unassembled WGS sequence"/>
</dbReference>
<dbReference type="InterPro" id="IPR027948">
    <property type="entry name" value="DUF4436"/>
</dbReference>
<sequence>MSTPSPRWRAVRAFAVFAVALVLLMAGNLALYASSRHWAEDGLQLGDFDKPDRIDLTVWVNRVDTETTTVAATITDVEANGKYADEDGHLNLDTKLLSNSFTNPSVNLPSGETVPVIEQKFGMVGIPTDYPFDRYSAFLGLNIAADDGTALPTTLTVFNNDSFFRVALGADPDVEGDSVDADLFMKRSTPTLVFAVFVMVLMLGLAAAAVTASYYALRWRRGLVLPACSMMAAILFALIPLRNAVPGGPPIGSLIDFAAFFIAEGVISIALITSVVLGYRHDIAYERAEAAKEGLSIDEYALGRKP</sequence>
<feature type="transmembrane region" description="Helical" evidence="1">
    <location>
        <begin position="257"/>
        <end position="279"/>
    </location>
</feature>
<evidence type="ECO:0000313" key="3">
    <source>
        <dbReference type="Proteomes" id="UP000053707"/>
    </source>
</evidence>
<proteinExistence type="predicted"/>
<keyword evidence="1" id="KW-1133">Transmembrane helix</keyword>
<keyword evidence="1" id="KW-0812">Transmembrane</keyword>
<dbReference type="Pfam" id="PF14494">
    <property type="entry name" value="DUF4436"/>
    <property type="match status" value="1"/>
</dbReference>
<keyword evidence="3" id="KW-1185">Reference proteome</keyword>
<protein>
    <recommendedName>
        <fullName evidence="4">DUF4436 domain-containing protein</fullName>
    </recommendedName>
</protein>
<dbReference type="AlphaFoldDB" id="A0A117JKW7"/>
<feature type="transmembrane region" description="Helical" evidence="1">
    <location>
        <begin position="223"/>
        <end position="245"/>
    </location>
</feature>
<dbReference type="EMBL" id="LQIR01000009">
    <property type="protein sequence ID" value="KUI18921.1"/>
    <property type="molecule type" value="Genomic_DNA"/>
</dbReference>
<keyword evidence="1" id="KW-0472">Membrane</keyword>
<name>A0A117JKW7_9MYCO</name>